<feature type="transmembrane region" description="Helical" evidence="1">
    <location>
        <begin position="282"/>
        <end position="301"/>
    </location>
</feature>
<protein>
    <recommendedName>
        <fullName evidence="4">Flippase-like domain-containing protein</fullName>
    </recommendedName>
</protein>
<evidence type="ECO:0000313" key="2">
    <source>
        <dbReference type="EMBL" id="AHE55252.1"/>
    </source>
</evidence>
<feature type="transmembrane region" description="Helical" evidence="1">
    <location>
        <begin position="167"/>
        <end position="190"/>
    </location>
</feature>
<feature type="transmembrane region" description="Helical" evidence="1">
    <location>
        <begin position="202"/>
        <end position="220"/>
    </location>
</feature>
<name>W0AFD6_9SPHN</name>
<evidence type="ECO:0008006" key="4">
    <source>
        <dbReference type="Google" id="ProtNLM"/>
    </source>
</evidence>
<keyword evidence="3" id="KW-1185">Reference proteome</keyword>
<dbReference type="AlphaFoldDB" id="W0AFD6"/>
<sequence>MSTAAALPPALPLADELPALMPRRAAWSNWLLRGVSLALLVAVIAEIVTARPNLGDLSLPASPLFWAAIAVLYFALPVADWLIFHTLWRLPAAGFAVLLRKRISNEMLLAYSGEAYFYLWARRNAGLTTAPFGAIKDVAILSAFAANLATLALAGFALPFLNQLALGQYAAATMVSIGAMIALSAVPLLFARRLFTLPRGTLAWITGVHLARLALTTAALGVAWHVVMPAAPLGLWLVLATLRLVVTRLPLLPSKDLLFATIAIFLIGHDSEVATLMATTGALMLAGHLLIGGALGVAGLLEREPRA</sequence>
<dbReference type="PATRIC" id="fig|1123269.5.peg.3504"/>
<feature type="transmembrane region" description="Helical" evidence="1">
    <location>
        <begin position="30"/>
        <end position="50"/>
    </location>
</feature>
<dbReference type="STRING" id="1123269.NX02_17900"/>
<keyword evidence="1" id="KW-0812">Transmembrane</keyword>
<dbReference type="KEGG" id="ssan:NX02_17900"/>
<gene>
    <name evidence="2" type="ORF">NX02_17900</name>
</gene>
<dbReference type="RefSeq" id="WP_025293437.1">
    <property type="nucleotide sequence ID" value="NZ_CP006644.1"/>
</dbReference>
<reference evidence="2 3" key="1">
    <citation type="submission" date="2013-07" db="EMBL/GenBank/DDBJ databases">
        <title>Completed genome of Sphingomonas sanxanigenens NX02.</title>
        <authorList>
            <person name="Ma T."/>
            <person name="Huang H."/>
            <person name="Wu M."/>
            <person name="Li X."/>
            <person name="Li G."/>
        </authorList>
    </citation>
    <scope>NUCLEOTIDE SEQUENCE [LARGE SCALE GENOMIC DNA]</scope>
    <source>
        <strain evidence="2 3">NX02</strain>
    </source>
</reference>
<dbReference type="eggNOG" id="ENOG50337CJ">
    <property type="taxonomic scope" value="Bacteria"/>
</dbReference>
<dbReference type="Proteomes" id="UP000018851">
    <property type="component" value="Chromosome"/>
</dbReference>
<keyword evidence="1" id="KW-0472">Membrane</keyword>
<keyword evidence="1" id="KW-1133">Transmembrane helix</keyword>
<evidence type="ECO:0000256" key="1">
    <source>
        <dbReference type="SAM" id="Phobius"/>
    </source>
</evidence>
<dbReference type="EMBL" id="CP006644">
    <property type="protein sequence ID" value="AHE55252.1"/>
    <property type="molecule type" value="Genomic_DNA"/>
</dbReference>
<evidence type="ECO:0000313" key="3">
    <source>
        <dbReference type="Proteomes" id="UP000018851"/>
    </source>
</evidence>
<feature type="transmembrane region" description="Helical" evidence="1">
    <location>
        <begin position="138"/>
        <end position="161"/>
    </location>
</feature>
<organism evidence="2 3">
    <name type="scientific">Sphingomonas sanxanigenens DSM 19645 = NX02</name>
    <dbReference type="NCBI Taxonomy" id="1123269"/>
    <lineage>
        <taxon>Bacteria</taxon>
        <taxon>Pseudomonadati</taxon>
        <taxon>Pseudomonadota</taxon>
        <taxon>Alphaproteobacteria</taxon>
        <taxon>Sphingomonadales</taxon>
        <taxon>Sphingomonadaceae</taxon>
        <taxon>Sphingomonas</taxon>
    </lineage>
</organism>
<accession>W0AFD6</accession>
<proteinExistence type="predicted"/>
<dbReference type="HOGENOM" id="CLU_078231_0_0_5"/>
<dbReference type="OrthoDB" id="7184927at2"/>
<feature type="transmembrane region" description="Helical" evidence="1">
    <location>
        <begin position="57"/>
        <end position="76"/>
    </location>
</feature>